<evidence type="ECO:0000313" key="2">
    <source>
        <dbReference type="EMBL" id="GAI17608.1"/>
    </source>
</evidence>
<protein>
    <recommendedName>
        <fullName evidence="1">Putative DnaT-like domain-containing protein</fullName>
    </recommendedName>
</protein>
<comment type="caution">
    <text evidence="2">The sequence shown here is derived from an EMBL/GenBank/DDBJ whole genome shotgun (WGS) entry which is preliminary data.</text>
</comment>
<evidence type="ECO:0000259" key="1">
    <source>
        <dbReference type="Pfam" id="PF20557"/>
    </source>
</evidence>
<name>X1LEU0_9ZZZZ</name>
<organism evidence="2">
    <name type="scientific">marine sediment metagenome</name>
    <dbReference type="NCBI Taxonomy" id="412755"/>
    <lineage>
        <taxon>unclassified sequences</taxon>
        <taxon>metagenomes</taxon>
        <taxon>ecological metagenomes</taxon>
    </lineage>
</organism>
<dbReference type="Pfam" id="PF20557">
    <property type="entry name" value="DnaT_2"/>
    <property type="match status" value="1"/>
</dbReference>
<dbReference type="InterPro" id="IPR046787">
    <property type="entry name" value="DnaT_2"/>
</dbReference>
<feature type="domain" description="Putative DnaT-like" evidence="1">
    <location>
        <begin position="3"/>
        <end position="146"/>
    </location>
</feature>
<accession>X1LEU0</accession>
<proteinExistence type="predicted"/>
<dbReference type="AlphaFoldDB" id="X1LEU0"/>
<dbReference type="EMBL" id="BARV01005774">
    <property type="protein sequence ID" value="GAI17608.1"/>
    <property type="molecule type" value="Genomic_DNA"/>
</dbReference>
<gene>
    <name evidence="2" type="ORF">S06H3_11721</name>
</gene>
<reference evidence="2" key="1">
    <citation type="journal article" date="2014" name="Front. Microbiol.">
        <title>High frequency of phylogenetically diverse reductive dehalogenase-homologous genes in deep subseafloor sedimentary metagenomes.</title>
        <authorList>
            <person name="Kawai M."/>
            <person name="Futagami T."/>
            <person name="Toyoda A."/>
            <person name="Takaki Y."/>
            <person name="Nishi S."/>
            <person name="Hori S."/>
            <person name="Arai W."/>
            <person name="Tsubouchi T."/>
            <person name="Morono Y."/>
            <person name="Uchiyama I."/>
            <person name="Ito T."/>
            <person name="Fujiyama A."/>
            <person name="Inagaki F."/>
            <person name="Takami H."/>
        </authorList>
    </citation>
    <scope>NUCLEOTIDE SEQUENCE</scope>
    <source>
        <strain evidence="2">Expedition CK06-06</strain>
    </source>
</reference>
<sequence length="154" mass="17312">MTAYDTYTNANTYFASRLHVIAWNDSTTTEKTTALIEASTRIDRLHFRGKKVDDAQDLEFPRYYGDEADGTEVTPDDIKIAAYEVAFALLDGVDPEFEMENLAISSQGFSSIRNTYSRGEAPEHIAAGIPSAYAWRFLKPYLAKSNVVRLKRVS</sequence>